<dbReference type="Proteomes" id="UP000422837">
    <property type="component" value="Chromosome"/>
</dbReference>
<protein>
    <submittedName>
        <fullName evidence="1">Uncharacterized protein</fullName>
    </submittedName>
</protein>
<evidence type="ECO:0000313" key="2">
    <source>
        <dbReference type="Proteomes" id="UP000422837"/>
    </source>
</evidence>
<sequence>MNNDVLLEELKKIGNRLTTCRSITFFHELGHLEVAMHYEGKFLYLIFNGKLYFVGNDGKLTSKPNFSNVRGANGQVMFYFDEGKFPNKEQLIEILRAGYEKAKYSDKCRCNNKTFYTVKDKFGAYFMSLLGCDKTNDFSLIKEIETDEKNAEQLCSEMFSVKEYIYGEKSEVNAKYLNLSKDVLKKIKKTINKDLGM</sequence>
<name>A0ABD6Z116_ENTCA</name>
<reference evidence="1 2" key="1">
    <citation type="submission" date="2019-11" db="EMBL/GenBank/DDBJ databases">
        <title>Detection and genome characteristic of a blood enterococcus casselifavus isolate from Zhengzhou,china.</title>
        <authorList>
            <person name="Wen P."/>
        </authorList>
    </citation>
    <scope>NUCLEOTIDE SEQUENCE [LARGE SCALE GENOMIC DNA]</scope>
    <source>
        <strain evidence="1 2">EC291</strain>
    </source>
</reference>
<dbReference type="AlphaFoldDB" id="A0ABD6Z116"/>
<proteinExistence type="predicted"/>
<organism evidence="1 2">
    <name type="scientific">Enterococcus casseliflavus</name>
    <name type="common">Enterococcus flavescens</name>
    <dbReference type="NCBI Taxonomy" id="37734"/>
    <lineage>
        <taxon>Bacteria</taxon>
        <taxon>Bacillati</taxon>
        <taxon>Bacillota</taxon>
        <taxon>Bacilli</taxon>
        <taxon>Lactobacillales</taxon>
        <taxon>Enterococcaceae</taxon>
        <taxon>Enterococcus</taxon>
    </lineage>
</organism>
<gene>
    <name evidence="1" type="ORF">GFU50_10820</name>
</gene>
<dbReference type="RefSeq" id="WP_010749479.1">
    <property type="nucleotide sequence ID" value="NZ_CP046123.1"/>
</dbReference>
<accession>A0ABD6Z116</accession>
<evidence type="ECO:0000313" key="1">
    <source>
        <dbReference type="EMBL" id="QGN29972.1"/>
    </source>
</evidence>
<dbReference type="EMBL" id="CP046123">
    <property type="protein sequence ID" value="QGN29972.1"/>
    <property type="molecule type" value="Genomic_DNA"/>
</dbReference>